<dbReference type="Proteomes" id="UP000252415">
    <property type="component" value="Unassembled WGS sequence"/>
</dbReference>
<evidence type="ECO:0000256" key="6">
    <source>
        <dbReference type="ARBA" id="ARBA00023139"/>
    </source>
</evidence>
<comment type="similarity">
    <text evidence="2">Belongs to the GerABKC lipoprotein family.</text>
</comment>
<evidence type="ECO:0000259" key="9">
    <source>
        <dbReference type="Pfam" id="PF25198"/>
    </source>
</evidence>
<comment type="caution">
    <text evidence="10">The sequence shown here is derived from an EMBL/GenBank/DDBJ whole genome shotgun (WGS) entry which is preliminary data.</text>
</comment>
<evidence type="ECO:0000256" key="7">
    <source>
        <dbReference type="ARBA" id="ARBA00023288"/>
    </source>
</evidence>
<organism evidence="10 11">
    <name type="scientific">Paenibacillus prosopidis</name>
    <dbReference type="NCBI Taxonomy" id="630520"/>
    <lineage>
        <taxon>Bacteria</taxon>
        <taxon>Bacillati</taxon>
        <taxon>Bacillota</taxon>
        <taxon>Bacilli</taxon>
        <taxon>Bacillales</taxon>
        <taxon>Paenibacillaceae</taxon>
        <taxon>Paenibacillus</taxon>
    </lineage>
</organism>
<evidence type="ECO:0000313" key="10">
    <source>
        <dbReference type="EMBL" id="RCW41815.1"/>
    </source>
</evidence>
<keyword evidence="3" id="KW-0309">Germination</keyword>
<evidence type="ECO:0000256" key="3">
    <source>
        <dbReference type="ARBA" id="ARBA00022544"/>
    </source>
</evidence>
<evidence type="ECO:0000256" key="2">
    <source>
        <dbReference type="ARBA" id="ARBA00007886"/>
    </source>
</evidence>
<dbReference type="InterPro" id="IPR008844">
    <property type="entry name" value="Spore_GerAC-like"/>
</dbReference>
<dbReference type="PANTHER" id="PTHR35789:SF1">
    <property type="entry name" value="SPORE GERMINATION PROTEIN B3"/>
    <property type="match status" value="1"/>
</dbReference>
<evidence type="ECO:0000259" key="8">
    <source>
        <dbReference type="Pfam" id="PF05504"/>
    </source>
</evidence>
<proteinExistence type="inferred from homology"/>
<name>A0A368VM45_9BACL</name>
<sequence>MIHFEKGKARRLLRRGGMLLPALMAALLLQGCWDEVDLQDVSYVSSIGIDYKEEQFTIYAQMIKFAQVSKSESPQPDPNPVWIGKGKGDTVMLAFNNLARAGQANINIEHLKTIVVHERALSKINDIIDGLNRQRASRYTTWVFGSRVPIEDVLTTDTFFDQSPLNSILYIPVLHENQHSFIRPHEMQLAVQSLKEPSKTTTLPVLDVSDASWQRGKKPLQTQLITGIFVFRELKYVGYLPETSVEGLRWMNPEFEQYMLKAEGANGKATMAVRSTRGELKAKFKKGQPEFVWRLKLQGEVAEIDGTIKKDEIIASLESQVKRQIDETYKKGLANKMDLFDLSHHLYRYHHAQWKLTASKEDWLPRADQLKVEVKFQLTHSGKFELNNDT</sequence>
<accession>A0A368VM45</accession>
<keyword evidence="7" id="KW-0449">Lipoprotein</keyword>
<protein>
    <submittedName>
        <fullName evidence="10">Ger(X)C family germination protein</fullName>
    </submittedName>
</protein>
<keyword evidence="6" id="KW-0564">Palmitate</keyword>
<dbReference type="AlphaFoldDB" id="A0A368VM45"/>
<feature type="domain" description="Spore germination protein N-terminal" evidence="9">
    <location>
        <begin position="34"/>
        <end position="207"/>
    </location>
</feature>
<dbReference type="Pfam" id="PF05504">
    <property type="entry name" value="Spore_GerAC"/>
    <property type="match status" value="1"/>
</dbReference>
<comment type="subcellular location">
    <subcellularLocation>
        <location evidence="1">Membrane</location>
        <topology evidence="1">Lipid-anchor</topology>
    </subcellularLocation>
</comment>
<dbReference type="GO" id="GO:0009847">
    <property type="term" value="P:spore germination"/>
    <property type="evidence" value="ECO:0007669"/>
    <property type="project" value="InterPro"/>
</dbReference>
<dbReference type="Pfam" id="PF25198">
    <property type="entry name" value="Spore_GerAC_N"/>
    <property type="match status" value="1"/>
</dbReference>
<dbReference type="InterPro" id="IPR057336">
    <property type="entry name" value="GerAC_N"/>
</dbReference>
<keyword evidence="4" id="KW-0732">Signal</keyword>
<keyword evidence="5" id="KW-0472">Membrane</keyword>
<gene>
    <name evidence="10" type="ORF">DFP97_12199</name>
</gene>
<dbReference type="GO" id="GO:0016020">
    <property type="term" value="C:membrane"/>
    <property type="evidence" value="ECO:0007669"/>
    <property type="project" value="UniProtKB-SubCell"/>
</dbReference>
<dbReference type="PANTHER" id="PTHR35789">
    <property type="entry name" value="SPORE GERMINATION PROTEIN B3"/>
    <property type="match status" value="1"/>
</dbReference>
<dbReference type="PROSITE" id="PS51257">
    <property type="entry name" value="PROKAR_LIPOPROTEIN"/>
    <property type="match status" value="1"/>
</dbReference>
<evidence type="ECO:0000256" key="1">
    <source>
        <dbReference type="ARBA" id="ARBA00004635"/>
    </source>
</evidence>
<feature type="domain" description="Spore germination GerAC-like C-terminal" evidence="8">
    <location>
        <begin position="226"/>
        <end position="380"/>
    </location>
</feature>
<evidence type="ECO:0000313" key="11">
    <source>
        <dbReference type="Proteomes" id="UP000252415"/>
    </source>
</evidence>
<dbReference type="RefSeq" id="WP_181873687.1">
    <property type="nucleotide sequence ID" value="NZ_QPJD01000021.1"/>
</dbReference>
<evidence type="ECO:0000256" key="4">
    <source>
        <dbReference type="ARBA" id="ARBA00022729"/>
    </source>
</evidence>
<dbReference type="InterPro" id="IPR046953">
    <property type="entry name" value="Spore_GerAC-like_C"/>
</dbReference>
<evidence type="ECO:0000256" key="5">
    <source>
        <dbReference type="ARBA" id="ARBA00023136"/>
    </source>
</evidence>
<dbReference type="NCBIfam" id="TIGR02887">
    <property type="entry name" value="spore_ger_x_C"/>
    <property type="match status" value="1"/>
</dbReference>
<dbReference type="Gene3D" id="3.30.300.210">
    <property type="entry name" value="Nutrient germinant receptor protein C, domain 3"/>
    <property type="match status" value="1"/>
</dbReference>
<keyword evidence="11" id="KW-1185">Reference proteome</keyword>
<dbReference type="InterPro" id="IPR038501">
    <property type="entry name" value="Spore_GerAC_C_sf"/>
</dbReference>
<reference evidence="10 11" key="1">
    <citation type="submission" date="2018-07" db="EMBL/GenBank/DDBJ databases">
        <title>Genomic Encyclopedia of Type Strains, Phase III (KMG-III): the genomes of soil and plant-associated and newly described type strains.</title>
        <authorList>
            <person name="Whitman W."/>
        </authorList>
    </citation>
    <scope>NUCLEOTIDE SEQUENCE [LARGE SCALE GENOMIC DNA]</scope>
    <source>
        <strain evidence="10 11">CECT 7506</strain>
    </source>
</reference>
<dbReference type="EMBL" id="QPJD01000021">
    <property type="protein sequence ID" value="RCW41815.1"/>
    <property type="molecule type" value="Genomic_DNA"/>
</dbReference>